<name>A0AAD9NZX9_RIDPI</name>
<dbReference type="InterPro" id="IPR046371">
    <property type="entry name" value="Bcl-2_BH1-3"/>
</dbReference>
<dbReference type="PROSITE" id="PS50062">
    <property type="entry name" value="BCL2_FAMILY"/>
    <property type="match status" value="1"/>
</dbReference>
<comment type="similarity">
    <text evidence="1">Belongs to the Bcl-2 family.</text>
</comment>
<evidence type="ECO:0000256" key="1">
    <source>
        <dbReference type="ARBA" id="ARBA00009458"/>
    </source>
</evidence>
<evidence type="ECO:0000256" key="4">
    <source>
        <dbReference type="SAM" id="Phobius"/>
    </source>
</evidence>
<feature type="compositionally biased region" description="Polar residues" evidence="3">
    <location>
        <begin position="53"/>
        <end position="71"/>
    </location>
</feature>
<dbReference type="InterPro" id="IPR036834">
    <property type="entry name" value="Bcl-2-like_sf"/>
</dbReference>
<evidence type="ECO:0000313" key="7">
    <source>
        <dbReference type="Proteomes" id="UP001209878"/>
    </source>
</evidence>
<sequence length="604" mass="65301">MTGRRNKLHKSEGFSLETRYVVLSFMGRMPTPDSLSSSMGSSRSLPSDGSRSPTKSAGSANSSNGTLSKQALKTLPDINMVDKYHESQLEREHSHIEVLREAAIDGPTKKTTLKKESPVKAGVLSARPSSIPLPTRSVSRSPGKAADRGSRLPVAASRSSVVTPTDEALENSGAARVKSERTGMAAAGRGNWNQRATATLESAAAALGDMREGNGESKDLSQIRVPYHRRECSDGGAVQSGEKSDSEASYSTSENSPSIACSLRSYTSTTSVLELQSAEVEMLVKTNALPPLALPLREELTEGLHQLEQLMPLPRAMTPQSEVAYYLAQIGDRVQEEYSSQLCETTGRILELPRPQVTYCVFQQIAEELISASSGWTRVALLLVLSQKIAFEMLSRGERNLSELTDYTAHLIEDSAADFIVESGGWNAVREIASTPDNANPMLTSLMFTPNLPGVDERDHLDSIDEVDDTHSQTDSAIGTDYTPDTSTALRPQTRDISMDSISSGVWGDVTTPGGATGGTPMSPGRTASVAKNGAAGSTLSPPDGDTEVVRDDIRLLRQMSSELSQEAEERREAKHRWRRFQIILISTVTAIVAAYVAYKKLHR</sequence>
<comment type="caution">
    <text evidence="6">The sequence shown here is derived from an EMBL/GenBank/DDBJ whole genome shotgun (WGS) entry which is preliminary data.</text>
</comment>
<feature type="region of interest" description="Disordered" evidence="3">
    <location>
        <begin position="468"/>
        <end position="548"/>
    </location>
</feature>
<accession>A0AAD9NZX9</accession>
<dbReference type="InterPro" id="IPR042398">
    <property type="entry name" value="BCL2L13"/>
</dbReference>
<dbReference type="Proteomes" id="UP001209878">
    <property type="component" value="Unassembled WGS sequence"/>
</dbReference>
<keyword evidence="4" id="KW-1133">Transmembrane helix</keyword>
<evidence type="ECO:0000313" key="6">
    <source>
        <dbReference type="EMBL" id="KAK2185530.1"/>
    </source>
</evidence>
<feature type="compositionally biased region" description="Polar residues" evidence="3">
    <location>
        <begin position="247"/>
        <end position="258"/>
    </location>
</feature>
<dbReference type="Pfam" id="PF00452">
    <property type="entry name" value="Bcl-2"/>
    <property type="match status" value="1"/>
</dbReference>
<feature type="region of interest" description="Disordered" evidence="3">
    <location>
        <begin position="229"/>
        <end position="258"/>
    </location>
</feature>
<evidence type="ECO:0000256" key="3">
    <source>
        <dbReference type="SAM" id="MobiDB-lite"/>
    </source>
</evidence>
<protein>
    <recommendedName>
        <fullName evidence="5">Bcl-2 Bcl-2 homology region 1-3 domain-containing protein</fullName>
    </recommendedName>
</protein>
<keyword evidence="7" id="KW-1185">Reference proteome</keyword>
<feature type="region of interest" description="Disordered" evidence="3">
    <location>
        <begin position="107"/>
        <end position="184"/>
    </location>
</feature>
<reference evidence="6" key="1">
    <citation type="journal article" date="2023" name="Mol. Biol. Evol.">
        <title>Third-Generation Sequencing Reveals the Adaptive Role of the Epigenome in Three Deep-Sea Polychaetes.</title>
        <authorList>
            <person name="Perez M."/>
            <person name="Aroh O."/>
            <person name="Sun Y."/>
            <person name="Lan Y."/>
            <person name="Juniper S.K."/>
            <person name="Young C.R."/>
            <person name="Angers B."/>
            <person name="Qian P.Y."/>
        </authorList>
    </citation>
    <scope>NUCLEOTIDE SEQUENCE</scope>
    <source>
        <strain evidence="6">R07B-5</strain>
    </source>
</reference>
<dbReference type="AlphaFoldDB" id="A0AAD9NZX9"/>
<dbReference type="EMBL" id="JAODUO010000231">
    <property type="protein sequence ID" value="KAK2185530.1"/>
    <property type="molecule type" value="Genomic_DNA"/>
</dbReference>
<dbReference type="InterPro" id="IPR002475">
    <property type="entry name" value="Bcl2-like"/>
</dbReference>
<dbReference type="PANTHER" id="PTHR15758:SF2">
    <property type="entry name" value="BCL-2-LIKE PROTEIN 13"/>
    <property type="match status" value="1"/>
</dbReference>
<dbReference type="Gene3D" id="1.10.437.10">
    <property type="entry name" value="Blc2-like"/>
    <property type="match status" value="1"/>
</dbReference>
<gene>
    <name evidence="6" type="ORF">NP493_231g01006</name>
</gene>
<organism evidence="6 7">
    <name type="scientific">Ridgeia piscesae</name>
    <name type="common">Tubeworm</name>
    <dbReference type="NCBI Taxonomy" id="27915"/>
    <lineage>
        <taxon>Eukaryota</taxon>
        <taxon>Metazoa</taxon>
        <taxon>Spiralia</taxon>
        <taxon>Lophotrochozoa</taxon>
        <taxon>Annelida</taxon>
        <taxon>Polychaeta</taxon>
        <taxon>Sedentaria</taxon>
        <taxon>Canalipalpata</taxon>
        <taxon>Sabellida</taxon>
        <taxon>Siboglinidae</taxon>
        <taxon>Ridgeia</taxon>
    </lineage>
</organism>
<dbReference type="GO" id="GO:0006915">
    <property type="term" value="P:apoptotic process"/>
    <property type="evidence" value="ECO:0007669"/>
    <property type="project" value="UniProtKB-KW"/>
</dbReference>
<feature type="compositionally biased region" description="Low complexity" evidence="3">
    <location>
        <begin position="32"/>
        <end position="52"/>
    </location>
</feature>
<dbReference type="GO" id="GO:0042981">
    <property type="term" value="P:regulation of apoptotic process"/>
    <property type="evidence" value="ECO:0007669"/>
    <property type="project" value="InterPro"/>
</dbReference>
<keyword evidence="4" id="KW-0472">Membrane</keyword>
<feature type="region of interest" description="Disordered" evidence="3">
    <location>
        <begin position="28"/>
        <end position="74"/>
    </location>
</feature>
<keyword evidence="2" id="KW-0053">Apoptosis</keyword>
<feature type="transmembrane region" description="Helical" evidence="4">
    <location>
        <begin position="581"/>
        <end position="599"/>
    </location>
</feature>
<proteinExistence type="inferred from homology"/>
<feature type="domain" description="Bcl-2 Bcl-2 homology region 1-3" evidence="5">
    <location>
        <begin position="327"/>
        <end position="426"/>
    </location>
</feature>
<evidence type="ECO:0000259" key="5">
    <source>
        <dbReference type="Pfam" id="PF00452"/>
    </source>
</evidence>
<evidence type="ECO:0000256" key="2">
    <source>
        <dbReference type="ARBA" id="ARBA00022703"/>
    </source>
</evidence>
<dbReference type="SUPFAM" id="SSF56854">
    <property type="entry name" value="Bcl-2 inhibitors of programmed cell death"/>
    <property type="match status" value="1"/>
</dbReference>
<feature type="compositionally biased region" description="Polar residues" evidence="3">
    <location>
        <begin position="473"/>
        <end position="491"/>
    </location>
</feature>
<keyword evidence="4" id="KW-0812">Transmembrane</keyword>
<dbReference type="PANTHER" id="PTHR15758">
    <property type="entry name" value="BCL-2-LIKE PROTEIN 13"/>
    <property type="match status" value="1"/>
</dbReference>